<dbReference type="Pfam" id="PF01595">
    <property type="entry name" value="CNNM"/>
    <property type="match status" value="1"/>
</dbReference>
<dbReference type="InterPro" id="IPR045095">
    <property type="entry name" value="ACDP"/>
</dbReference>
<dbReference type="InterPro" id="IPR044751">
    <property type="entry name" value="Ion_transp-like_CBS"/>
</dbReference>
<dbReference type="PANTHER" id="PTHR12064">
    <property type="entry name" value="METAL TRANSPORTER CNNM"/>
    <property type="match status" value="1"/>
</dbReference>
<feature type="compositionally biased region" description="Basic and acidic residues" evidence="8">
    <location>
        <begin position="407"/>
        <end position="427"/>
    </location>
</feature>
<dbReference type="InterPro" id="IPR002550">
    <property type="entry name" value="CNNM"/>
</dbReference>
<evidence type="ECO:0000256" key="5">
    <source>
        <dbReference type="ARBA" id="ARBA00023136"/>
    </source>
</evidence>
<dbReference type="InterPro" id="IPR000644">
    <property type="entry name" value="CBS_dom"/>
</dbReference>
<feature type="region of interest" description="Disordered" evidence="8">
    <location>
        <begin position="401"/>
        <end position="436"/>
    </location>
</feature>
<evidence type="ECO:0000256" key="3">
    <source>
        <dbReference type="ARBA" id="ARBA00022737"/>
    </source>
</evidence>
<sequence length="436" mass="48184">GLTLGLMSLDETNLTILINSGTPEQRKYASLILPIRKNGHLLLVTLLLTNTLINESLPIFLDSVFGGGYIAIFVSTGLILVFGEVIPQSICARHGLRIGAFFAWPVRVLIYATYIITYPIAKGLDWLLGEHHGYMYRRAELKELVAIHEATKGGSLTTDEVTIIKGALDLSEKSANHAMTDLKHVFMLNIDSILDTFVLSDIVRAGHSRIPVFENERTNIIGVLLAKSLIMVDPNAFTPVRDVKIYKILSVTHDTSLFDLLNTFQEGACHMTVVTENIDGQSVATGVVTLEDVIEELIQEEIIDETDVYSDVVTRTKVTRALNLAGIKRISKSRMNSTGATPGSVGKDTETTPLKQQDKRLLAVQDRLRQLGSATPDPCTRRTKLFTTPKEEADPLKFTRFTSFQNAKERQHLRPFAEADREDDSGSDHSPIAGSL</sequence>
<dbReference type="OrthoDB" id="5353557at2759"/>
<dbReference type="GO" id="GO:0016020">
    <property type="term" value="C:membrane"/>
    <property type="evidence" value="ECO:0007669"/>
    <property type="project" value="UniProtKB-SubCell"/>
</dbReference>
<feature type="transmembrane region" description="Helical" evidence="9">
    <location>
        <begin position="67"/>
        <end position="86"/>
    </location>
</feature>
<feature type="transmembrane region" description="Helical" evidence="9">
    <location>
        <begin position="98"/>
        <end position="121"/>
    </location>
</feature>
<name>A0A137PJ10_CONC2</name>
<evidence type="ECO:0000256" key="1">
    <source>
        <dbReference type="ARBA" id="ARBA00004141"/>
    </source>
</evidence>
<gene>
    <name evidence="12" type="ORF">CONCODRAFT_33940</name>
</gene>
<dbReference type="CDD" id="cd04590">
    <property type="entry name" value="CBS_pair_CorC_HlyC_assoc"/>
    <property type="match status" value="1"/>
</dbReference>
<comment type="subcellular location">
    <subcellularLocation>
        <location evidence="1">Membrane</location>
        <topology evidence="1">Multi-pass membrane protein</topology>
    </subcellularLocation>
</comment>
<evidence type="ECO:0000256" key="4">
    <source>
        <dbReference type="ARBA" id="ARBA00022989"/>
    </source>
</evidence>
<keyword evidence="5 7" id="KW-0472">Membrane</keyword>
<dbReference type="Gene3D" id="3.10.580.10">
    <property type="entry name" value="CBS-domain"/>
    <property type="match status" value="1"/>
</dbReference>
<organism evidence="12 13">
    <name type="scientific">Conidiobolus coronatus (strain ATCC 28846 / CBS 209.66 / NRRL 28638)</name>
    <name type="common">Delacroixia coronata</name>
    <dbReference type="NCBI Taxonomy" id="796925"/>
    <lineage>
        <taxon>Eukaryota</taxon>
        <taxon>Fungi</taxon>
        <taxon>Fungi incertae sedis</taxon>
        <taxon>Zoopagomycota</taxon>
        <taxon>Entomophthoromycotina</taxon>
        <taxon>Entomophthoromycetes</taxon>
        <taxon>Entomophthorales</taxon>
        <taxon>Ancylistaceae</taxon>
        <taxon>Conidiobolus</taxon>
    </lineage>
</organism>
<evidence type="ECO:0000259" key="10">
    <source>
        <dbReference type="PROSITE" id="PS51371"/>
    </source>
</evidence>
<dbReference type="Pfam" id="PF00571">
    <property type="entry name" value="CBS"/>
    <property type="match status" value="1"/>
</dbReference>
<feature type="domain" description="CBS" evidence="10">
    <location>
        <begin position="237"/>
        <end position="305"/>
    </location>
</feature>
<dbReference type="GO" id="GO:0030026">
    <property type="term" value="P:intracellular manganese ion homeostasis"/>
    <property type="evidence" value="ECO:0007669"/>
    <property type="project" value="TreeGrafter"/>
</dbReference>
<protein>
    <submittedName>
        <fullName evidence="12">DUF21-domain-containing protein</fullName>
    </submittedName>
</protein>
<dbReference type="PANTHER" id="PTHR12064:SF97">
    <property type="entry name" value="METAL TRANSPORTER CNNM-5"/>
    <property type="match status" value="1"/>
</dbReference>
<evidence type="ECO:0000313" key="13">
    <source>
        <dbReference type="Proteomes" id="UP000070444"/>
    </source>
</evidence>
<keyword evidence="13" id="KW-1185">Reference proteome</keyword>
<dbReference type="PROSITE" id="PS51371">
    <property type="entry name" value="CBS"/>
    <property type="match status" value="1"/>
</dbReference>
<evidence type="ECO:0000313" key="12">
    <source>
        <dbReference type="EMBL" id="KXN74984.1"/>
    </source>
</evidence>
<evidence type="ECO:0000256" key="8">
    <source>
        <dbReference type="SAM" id="MobiDB-lite"/>
    </source>
</evidence>
<evidence type="ECO:0000256" key="6">
    <source>
        <dbReference type="PROSITE-ProRule" id="PRU00703"/>
    </source>
</evidence>
<proteinExistence type="predicted"/>
<evidence type="ECO:0000256" key="9">
    <source>
        <dbReference type="SAM" id="Phobius"/>
    </source>
</evidence>
<dbReference type="PROSITE" id="PS51846">
    <property type="entry name" value="CNNM"/>
    <property type="match status" value="1"/>
</dbReference>
<dbReference type="GO" id="GO:0005737">
    <property type="term" value="C:cytoplasm"/>
    <property type="evidence" value="ECO:0007669"/>
    <property type="project" value="TreeGrafter"/>
</dbReference>
<feature type="domain" description="CNNM transmembrane" evidence="11">
    <location>
        <begin position="1"/>
        <end position="160"/>
    </location>
</feature>
<feature type="region of interest" description="Disordered" evidence="8">
    <location>
        <begin position="333"/>
        <end position="357"/>
    </location>
</feature>
<keyword evidence="3" id="KW-0677">Repeat</keyword>
<evidence type="ECO:0000256" key="7">
    <source>
        <dbReference type="PROSITE-ProRule" id="PRU01193"/>
    </source>
</evidence>
<keyword evidence="2 7" id="KW-0812">Transmembrane</keyword>
<dbReference type="OMA" id="YFIHAIW"/>
<keyword evidence="4 7" id="KW-1133">Transmembrane helix</keyword>
<dbReference type="AlphaFoldDB" id="A0A137PJ10"/>
<reference evidence="12 13" key="1">
    <citation type="journal article" date="2015" name="Genome Biol. Evol.">
        <title>Phylogenomic analyses indicate that early fungi evolved digesting cell walls of algal ancestors of land plants.</title>
        <authorList>
            <person name="Chang Y."/>
            <person name="Wang S."/>
            <person name="Sekimoto S."/>
            <person name="Aerts A.L."/>
            <person name="Choi C."/>
            <person name="Clum A."/>
            <person name="LaButti K.M."/>
            <person name="Lindquist E.A."/>
            <person name="Yee Ngan C."/>
            <person name="Ohm R.A."/>
            <person name="Salamov A.A."/>
            <person name="Grigoriev I.V."/>
            <person name="Spatafora J.W."/>
            <person name="Berbee M.L."/>
        </authorList>
    </citation>
    <scope>NUCLEOTIDE SEQUENCE [LARGE SCALE GENOMIC DNA]</scope>
    <source>
        <strain evidence="12 13">NRRL 28638</strain>
    </source>
</reference>
<dbReference type="FunFam" id="3.10.580.10:FF:000006">
    <property type="entry name" value="DUF21 and CBS domain protein"/>
    <property type="match status" value="1"/>
</dbReference>
<dbReference type="InterPro" id="IPR046342">
    <property type="entry name" value="CBS_dom_sf"/>
</dbReference>
<dbReference type="EMBL" id="KQ964418">
    <property type="protein sequence ID" value="KXN74984.1"/>
    <property type="molecule type" value="Genomic_DNA"/>
</dbReference>
<dbReference type="SUPFAM" id="SSF54631">
    <property type="entry name" value="CBS-domain pair"/>
    <property type="match status" value="1"/>
</dbReference>
<feature type="non-terminal residue" evidence="12">
    <location>
        <position position="1"/>
    </location>
</feature>
<accession>A0A137PJ10</accession>
<dbReference type="STRING" id="796925.A0A137PJ10"/>
<evidence type="ECO:0000259" key="11">
    <source>
        <dbReference type="PROSITE" id="PS51846"/>
    </source>
</evidence>
<dbReference type="GO" id="GO:0010960">
    <property type="term" value="P:magnesium ion homeostasis"/>
    <property type="evidence" value="ECO:0007669"/>
    <property type="project" value="InterPro"/>
</dbReference>
<keyword evidence="6" id="KW-0129">CBS domain</keyword>
<evidence type="ECO:0000256" key="2">
    <source>
        <dbReference type="ARBA" id="ARBA00022692"/>
    </source>
</evidence>
<dbReference type="Proteomes" id="UP000070444">
    <property type="component" value="Unassembled WGS sequence"/>
</dbReference>